<dbReference type="SMART" id="SM00249">
    <property type="entry name" value="PHD"/>
    <property type="match status" value="1"/>
</dbReference>
<protein>
    <recommendedName>
        <fullName evidence="6">UBR-type domain-containing protein</fullName>
    </recommendedName>
</protein>
<dbReference type="InterPro" id="IPR040204">
    <property type="entry name" value="UBR7"/>
</dbReference>
<dbReference type="InterPro" id="IPR001965">
    <property type="entry name" value="Znf_PHD"/>
</dbReference>
<evidence type="ECO:0000313" key="7">
    <source>
        <dbReference type="EMBL" id="JAG94819.1"/>
    </source>
</evidence>
<dbReference type="CDD" id="cd19677">
    <property type="entry name" value="UBR-box_UBR7"/>
    <property type="match status" value="1"/>
</dbReference>
<dbReference type="Gene3D" id="3.30.40.10">
    <property type="entry name" value="Zinc/RING finger domain, C3HC4 (zinc finger)"/>
    <property type="match status" value="1"/>
</dbReference>
<dbReference type="AlphaFoldDB" id="A0A0D6QW90"/>
<evidence type="ECO:0000256" key="3">
    <source>
        <dbReference type="ARBA" id="ARBA00022833"/>
    </source>
</evidence>
<dbReference type="EMBL" id="GCKF01042379">
    <property type="protein sequence ID" value="JAG94819.1"/>
    <property type="molecule type" value="Transcribed_RNA"/>
</dbReference>
<dbReference type="InterPro" id="IPR013083">
    <property type="entry name" value="Znf_RING/FYVE/PHD"/>
</dbReference>
<evidence type="ECO:0000256" key="2">
    <source>
        <dbReference type="ARBA" id="ARBA00022771"/>
    </source>
</evidence>
<evidence type="ECO:0000256" key="4">
    <source>
        <dbReference type="PROSITE-ProRule" id="PRU00508"/>
    </source>
</evidence>
<evidence type="ECO:0000256" key="5">
    <source>
        <dbReference type="SAM" id="MobiDB-lite"/>
    </source>
</evidence>
<evidence type="ECO:0000256" key="1">
    <source>
        <dbReference type="ARBA" id="ARBA00022723"/>
    </source>
</evidence>
<dbReference type="InterPro" id="IPR003126">
    <property type="entry name" value="Znf_UBR"/>
</dbReference>
<sequence>MGDIFDDENEPTVTMKEYIEGVEAQELEADLVLGGDEGQECTYTQGYMKRQAVFSCLTCVPEGNAGVCTACSLACHDGHEVMELWTRRQFRCDCGNKKFGEIKCKLLADKDPENCKNSYNQNYKGLYCICHRPYPDPDGEDQGEMIQCCICEDWFHENHLGLDSTELIPKDDEGEPIYEDFVCKDCAGRCSFLSLYQEISIPPSVRGGTSTNQDLAKTHMQEGIYSKDDCERKILEKYSTTDHRVDPQLPSLSNASPKENEQSKESALAYNNGNVLHHLKHHASAVVETSLSSPEVGNMAAGSVEPLPSSSCVTEVSSIESANISKKAKCSGAEGPSSQEINISGHLVMNSGLPLDQVMKGKDLDEELHCKLRSKQDIPIHTTEKKKPLFLASNWREVLCRCKSCSDLCTAVGVAFLLDKGDTLEEYENIAKQRREEKLQQQEGVEVAFLKNLGHTQQIELLSGINDMRDELHSFLESLDTTRPVTGADIRQVFDNLKRKRKRLT</sequence>
<dbReference type="GO" id="GO:0008270">
    <property type="term" value="F:zinc ion binding"/>
    <property type="evidence" value="ECO:0007669"/>
    <property type="project" value="UniProtKB-KW"/>
</dbReference>
<accession>A0A0D6QW90</accession>
<proteinExistence type="predicted"/>
<reference evidence="7" key="1">
    <citation type="submission" date="2015-03" db="EMBL/GenBank/DDBJ databases">
        <title>A transcriptome of Araucaria cunninghamii, an australian fine timber species.</title>
        <authorList>
            <person name="Jing Yi C.J.Y."/>
            <person name="Yin San L.Y.S."/>
            <person name="Abdul Karim S.S."/>
            <person name="Wan Azmi N.N."/>
            <person name="Hercus R.R."/>
            <person name="Croft L.L."/>
        </authorList>
    </citation>
    <scope>NUCLEOTIDE SEQUENCE</scope>
    <source>
        <strain evidence="7">MI0301</strain>
        <tissue evidence="7">Leaf</tissue>
    </source>
</reference>
<feature type="region of interest" description="Disordered" evidence="5">
    <location>
        <begin position="239"/>
        <end position="265"/>
    </location>
</feature>
<dbReference type="SMART" id="SM00396">
    <property type="entry name" value="ZnF_UBR1"/>
    <property type="match status" value="1"/>
</dbReference>
<keyword evidence="1" id="KW-0479">Metal-binding</keyword>
<dbReference type="Pfam" id="PF02207">
    <property type="entry name" value="zf-UBR"/>
    <property type="match status" value="1"/>
</dbReference>
<name>A0A0D6QW90_ARACU</name>
<dbReference type="SUPFAM" id="SSF57903">
    <property type="entry name" value="FYVE/PHD zinc finger"/>
    <property type="match status" value="1"/>
</dbReference>
<dbReference type="PANTHER" id="PTHR13513">
    <property type="entry name" value="E3 UBIQUITIN-PROTEIN LIGASE UBR7"/>
    <property type="match status" value="1"/>
</dbReference>
<dbReference type="CDD" id="cd15542">
    <property type="entry name" value="PHD_UBR7"/>
    <property type="match status" value="1"/>
</dbReference>
<dbReference type="GO" id="GO:0061630">
    <property type="term" value="F:ubiquitin protein ligase activity"/>
    <property type="evidence" value="ECO:0007669"/>
    <property type="project" value="InterPro"/>
</dbReference>
<keyword evidence="2" id="KW-0863">Zinc-finger</keyword>
<dbReference type="PROSITE" id="PS51157">
    <property type="entry name" value="ZF_UBR"/>
    <property type="match status" value="1"/>
</dbReference>
<dbReference type="PANTHER" id="PTHR13513:SF9">
    <property type="entry name" value="E3 UBIQUITIN-PROTEIN LIGASE UBR7-RELATED"/>
    <property type="match status" value="1"/>
</dbReference>
<dbReference type="InterPro" id="IPR047506">
    <property type="entry name" value="UBR7-like_UBR-box"/>
</dbReference>
<feature type="domain" description="UBR-type" evidence="6">
    <location>
        <begin position="39"/>
        <end position="109"/>
    </location>
</feature>
<dbReference type="GO" id="GO:0005737">
    <property type="term" value="C:cytoplasm"/>
    <property type="evidence" value="ECO:0007669"/>
    <property type="project" value="TreeGrafter"/>
</dbReference>
<feature type="zinc finger region" description="UBR-type" evidence="4">
    <location>
        <begin position="39"/>
        <end position="109"/>
    </location>
</feature>
<organism evidence="7">
    <name type="scientific">Araucaria cunninghamii</name>
    <name type="common">Hoop pine</name>
    <name type="synonym">Moreton Bay pine</name>
    <dbReference type="NCBI Taxonomy" id="56994"/>
    <lineage>
        <taxon>Eukaryota</taxon>
        <taxon>Viridiplantae</taxon>
        <taxon>Streptophyta</taxon>
        <taxon>Embryophyta</taxon>
        <taxon>Tracheophyta</taxon>
        <taxon>Spermatophyta</taxon>
        <taxon>Pinopsida</taxon>
        <taxon>Pinidae</taxon>
        <taxon>Conifers II</taxon>
        <taxon>Araucariales</taxon>
        <taxon>Araucariaceae</taxon>
        <taxon>Araucaria</taxon>
    </lineage>
</organism>
<dbReference type="InterPro" id="IPR011011">
    <property type="entry name" value="Znf_FYVE_PHD"/>
</dbReference>
<evidence type="ECO:0000259" key="6">
    <source>
        <dbReference type="PROSITE" id="PS51157"/>
    </source>
</evidence>
<keyword evidence="3" id="KW-0862">Zinc</keyword>